<feature type="region of interest" description="Disordered" evidence="6">
    <location>
        <begin position="396"/>
        <end position="417"/>
    </location>
</feature>
<sequence length="417" mass="43084">MTAGDPVARRVAVVGIGADGWDGLGGAARAAVSGATVVLGAPRQLALLPGLDVERVELPSPLLPALADVVARHRDRGLCVLASGDPMFYGIGVTLARLLGTESLVVHTHPSSVSLAAARLGWALQEATVVSLVARPASRLVPELAAGRRLLVLSEGAHTPAAVAQVLRDNGFGESRLTVLAQLGGPDEATTIGYAHDWDGVADPLNVVAVECRGGAGRSRVPGLPDDAFETDGQLTKQEMRALTVSALAPRPGELLWDVGGGTGSIGIEWMRAHPDCRAIAFERDGERAARIARNAATLGVPGLVVRGAAPAGFADAGERPAAVFVGGGVTAPGMLEQCWSALRPGGRMVVNAVTIESEAAVIAWNAEHPGTLRKLQVYRGGGLGGFTAWRPQLPVTQWTGDKDTGDKDTGEKESAR</sequence>
<dbReference type="GO" id="GO:0008276">
    <property type="term" value="F:protein methyltransferase activity"/>
    <property type="evidence" value="ECO:0007669"/>
    <property type="project" value="InterPro"/>
</dbReference>
<dbReference type="SUPFAM" id="SSF53335">
    <property type="entry name" value="S-adenosyl-L-methionine-dependent methyltransferases"/>
    <property type="match status" value="1"/>
</dbReference>
<evidence type="ECO:0000313" key="9">
    <source>
        <dbReference type="Proteomes" id="UP001152755"/>
    </source>
</evidence>
<name>A0A9X4M4P8_9ACTN</name>
<dbReference type="InterPro" id="IPR035996">
    <property type="entry name" value="4pyrrol_Methylase_sf"/>
</dbReference>
<reference evidence="8" key="1">
    <citation type="submission" date="2022-08" db="EMBL/GenBank/DDBJ databases">
        <title>Genome analysis of Corynebacteriales strain.</title>
        <authorList>
            <person name="Lee S.D."/>
        </authorList>
    </citation>
    <scope>NUCLEOTIDE SEQUENCE</scope>
    <source>
        <strain evidence="8">D3-21</strain>
    </source>
</reference>
<evidence type="ECO:0000256" key="2">
    <source>
        <dbReference type="ARBA" id="ARBA00022573"/>
    </source>
</evidence>
<evidence type="ECO:0000259" key="7">
    <source>
        <dbReference type="Pfam" id="PF00590"/>
    </source>
</evidence>
<keyword evidence="2" id="KW-0169">Cobalamin biosynthesis</keyword>
<evidence type="ECO:0000313" key="8">
    <source>
        <dbReference type="EMBL" id="MDG3016032.1"/>
    </source>
</evidence>
<dbReference type="InterPro" id="IPR014008">
    <property type="entry name" value="Cbl_synth_MTase_CbiT"/>
</dbReference>
<dbReference type="InterPro" id="IPR000878">
    <property type="entry name" value="4pyrrol_Mease"/>
</dbReference>
<comment type="pathway">
    <text evidence="1">Cofactor biosynthesis; adenosylcobalamin biosynthesis.</text>
</comment>
<keyword evidence="5" id="KW-0949">S-adenosyl-L-methionine</keyword>
<dbReference type="InterPro" id="IPR014777">
    <property type="entry name" value="4pyrrole_Mease_sub1"/>
</dbReference>
<protein>
    <submittedName>
        <fullName evidence="8">Precorrin-6y C5,15-methyltransferase (Decarboxylating) subunit CbiE</fullName>
    </submittedName>
</protein>
<dbReference type="Gene3D" id="3.30.950.10">
    <property type="entry name" value="Methyltransferase, Cobalt-precorrin-4 Transmethylase, Domain 2"/>
    <property type="match status" value="1"/>
</dbReference>
<evidence type="ECO:0000256" key="6">
    <source>
        <dbReference type="SAM" id="MobiDB-lite"/>
    </source>
</evidence>
<evidence type="ECO:0000256" key="4">
    <source>
        <dbReference type="ARBA" id="ARBA00022679"/>
    </source>
</evidence>
<dbReference type="PANTHER" id="PTHR43182">
    <property type="entry name" value="COBALT-PRECORRIN-6B C(15)-METHYLTRANSFERASE (DECARBOXYLATING)"/>
    <property type="match status" value="1"/>
</dbReference>
<comment type="caution">
    <text evidence="8">The sequence shown here is derived from an EMBL/GenBank/DDBJ whole genome shotgun (WGS) entry which is preliminary data.</text>
</comment>
<dbReference type="PANTHER" id="PTHR43182:SF1">
    <property type="entry name" value="COBALT-PRECORRIN-7 C(5)-METHYLTRANSFERASE"/>
    <property type="match status" value="1"/>
</dbReference>
<dbReference type="EMBL" id="JANRHA010000010">
    <property type="protein sequence ID" value="MDG3016032.1"/>
    <property type="molecule type" value="Genomic_DNA"/>
</dbReference>
<dbReference type="InterPro" id="IPR050714">
    <property type="entry name" value="Cobalamin_biosynth_MTase"/>
</dbReference>
<dbReference type="GO" id="GO:0009236">
    <property type="term" value="P:cobalamin biosynthetic process"/>
    <property type="evidence" value="ECO:0007669"/>
    <property type="project" value="UniProtKB-KW"/>
</dbReference>
<accession>A0A9X4M4P8</accession>
<feature type="compositionally biased region" description="Basic and acidic residues" evidence="6">
    <location>
        <begin position="401"/>
        <end position="417"/>
    </location>
</feature>
<dbReference type="InterPro" id="IPR012818">
    <property type="entry name" value="CbiE"/>
</dbReference>
<dbReference type="GO" id="GO:0032259">
    <property type="term" value="P:methylation"/>
    <property type="evidence" value="ECO:0007669"/>
    <property type="project" value="UniProtKB-KW"/>
</dbReference>
<dbReference type="Gene3D" id="3.40.1010.10">
    <property type="entry name" value="Cobalt-precorrin-4 Transmethylase, Domain 1"/>
    <property type="match status" value="1"/>
</dbReference>
<dbReference type="Pfam" id="PF00590">
    <property type="entry name" value="TP_methylase"/>
    <property type="match status" value="1"/>
</dbReference>
<keyword evidence="9" id="KW-1185">Reference proteome</keyword>
<dbReference type="InterPro" id="IPR014776">
    <property type="entry name" value="4pyrrole_Mease_sub2"/>
</dbReference>
<keyword evidence="3" id="KW-0489">Methyltransferase</keyword>
<dbReference type="InterPro" id="IPR006365">
    <property type="entry name" value="Cbl_synth_CobL"/>
</dbReference>
<evidence type="ECO:0000256" key="1">
    <source>
        <dbReference type="ARBA" id="ARBA00004953"/>
    </source>
</evidence>
<gene>
    <name evidence="8" type="primary">cbiE</name>
    <name evidence="8" type="ORF">NVS88_15840</name>
</gene>
<dbReference type="CDD" id="cd11644">
    <property type="entry name" value="Precorrin-6Y-MT"/>
    <property type="match status" value="1"/>
</dbReference>
<dbReference type="SUPFAM" id="SSF53790">
    <property type="entry name" value="Tetrapyrrole methylase"/>
    <property type="match status" value="1"/>
</dbReference>
<evidence type="ECO:0000256" key="5">
    <source>
        <dbReference type="ARBA" id="ARBA00022691"/>
    </source>
</evidence>
<dbReference type="PIRSF" id="PIRSF036428">
    <property type="entry name" value="CobL"/>
    <property type="match status" value="1"/>
</dbReference>
<evidence type="ECO:0000256" key="3">
    <source>
        <dbReference type="ARBA" id="ARBA00022603"/>
    </source>
</evidence>
<proteinExistence type="predicted"/>
<dbReference type="Proteomes" id="UP001152755">
    <property type="component" value="Unassembled WGS sequence"/>
</dbReference>
<dbReference type="Gene3D" id="3.40.50.150">
    <property type="entry name" value="Vaccinia Virus protein VP39"/>
    <property type="match status" value="1"/>
</dbReference>
<dbReference type="AlphaFoldDB" id="A0A9X4M4P8"/>
<dbReference type="InterPro" id="IPR029063">
    <property type="entry name" value="SAM-dependent_MTases_sf"/>
</dbReference>
<dbReference type="RefSeq" id="WP_332520347.1">
    <property type="nucleotide sequence ID" value="NZ_JANRHA010000010.1"/>
</dbReference>
<dbReference type="NCBIfam" id="TIGR02469">
    <property type="entry name" value="CbiT"/>
    <property type="match status" value="1"/>
</dbReference>
<dbReference type="CDD" id="cd02440">
    <property type="entry name" value="AdoMet_MTases"/>
    <property type="match status" value="1"/>
</dbReference>
<dbReference type="NCBIfam" id="TIGR02467">
    <property type="entry name" value="CbiE"/>
    <property type="match status" value="1"/>
</dbReference>
<keyword evidence="4" id="KW-0808">Transferase</keyword>
<organism evidence="8 9">
    <name type="scientific">Speluncibacter jeojiensis</name>
    <dbReference type="NCBI Taxonomy" id="2710754"/>
    <lineage>
        <taxon>Bacteria</taxon>
        <taxon>Bacillati</taxon>
        <taxon>Actinomycetota</taxon>
        <taxon>Actinomycetes</taxon>
        <taxon>Mycobacteriales</taxon>
        <taxon>Speluncibacteraceae</taxon>
        <taxon>Speluncibacter</taxon>
    </lineage>
</organism>
<feature type="domain" description="Tetrapyrrole methylase" evidence="7">
    <location>
        <begin position="11"/>
        <end position="193"/>
    </location>
</feature>